<dbReference type="OrthoDB" id="8642089at2"/>
<sequence>MPSYLLRHHDRHGLPGYLPGTMESSQWFEQLDCGNVFRNAFSADCWILQNNQRPVRQAGYYASDVVLQQYALMSTRHGFAGCPPRQLRLQTVVNGSALRLLGCPGVRLSDFLSDCELGRFTARVLQGAGLVADGMEWRPDQRDLLLWLSVRP</sequence>
<gene>
    <name evidence="1" type="ordered locus">BAV0104</name>
</gene>
<protein>
    <submittedName>
        <fullName evidence="1">Uncharacterized protein</fullName>
    </submittedName>
</protein>
<reference evidence="1 2" key="1">
    <citation type="journal article" date="2006" name="J. Bacteriol.">
        <title>Comparison of the genome sequence of the poultry pathogen Bordetella avium with those of B. bronchiseptica, B. pertussis, and B. parapertussis reveals extensive diversity in surface structures associated with host interaction.</title>
        <authorList>
            <person name="Sebaihia M."/>
            <person name="Preston A."/>
            <person name="Maskell D.J."/>
            <person name="Kuzmiak H."/>
            <person name="Connell T.D."/>
            <person name="King N.D."/>
            <person name="Orndorff P.E."/>
            <person name="Miyamoto D.M."/>
            <person name="Thomson N.R."/>
            <person name="Harris D."/>
            <person name="Goble A."/>
            <person name="Lord A."/>
            <person name="Murphy L."/>
            <person name="Quail M.A."/>
            <person name="Rutter S."/>
            <person name="Squares R."/>
            <person name="Squares S."/>
            <person name="Woodward J."/>
            <person name="Parkhill J."/>
            <person name="Temple L.M."/>
        </authorList>
    </citation>
    <scope>NUCLEOTIDE SEQUENCE [LARGE SCALE GENOMIC DNA]</scope>
    <source>
        <strain evidence="1 2">197N</strain>
    </source>
</reference>
<name>Q2L1P0_BORA1</name>
<evidence type="ECO:0000313" key="2">
    <source>
        <dbReference type="Proteomes" id="UP000001977"/>
    </source>
</evidence>
<dbReference type="AlphaFoldDB" id="Q2L1P0"/>
<evidence type="ECO:0000313" key="1">
    <source>
        <dbReference type="EMBL" id="CAJ47710.1"/>
    </source>
</evidence>
<keyword evidence="2" id="KW-1185">Reference proteome</keyword>
<dbReference type="HOGENOM" id="CLU_1718788_0_0_4"/>
<proteinExistence type="predicted"/>
<dbReference type="Proteomes" id="UP000001977">
    <property type="component" value="Chromosome"/>
</dbReference>
<dbReference type="KEGG" id="bav:BAV0104"/>
<dbReference type="GeneID" id="92936650"/>
<dbReference type="STRING" id="360910.BAV0104"/>
<dbReference type="RefSeq" id="WP_012415808.1">
    <property type="nucleotide sequence ID" value="NC_010645.1"/>
</dbReference>
<dbReference type="EMBL" id="AM167904">
    <property type="protein sequence ID" value="CAJ47710.1"/>
    <property type="molecule type" value="Genomic_DNA"/>
</dbReference>
<organism evidence="1 2">
    <name type="scientific">Bordetella avium (strain 197N)</name>
    <dbReference type="NCBI Taxonomy" id="360910"/>
    <lineage>
        <taxon>Bacteria</taxon>
        <taxon>Pseudomonadati</taxon>
        <taxon>Pseudomonadota</taxon>
        <taxon>Betaproteobacteria</taxon>
        <taxon>Burkholderiales</taxon>
        <taxon>Alcaligenaceae</taxon>
        <taxon>Bordetella</taxon>
    </lineage>
</organism>
<accession>Q2L1P0</accession>